<protein>
    <submittedName>
        <fullName evidence="1">Uncharacterized protein</fullName>
    </submittedName>
</protein>
<reference evidence="1 2" key="1">
    <citation type="submission" date="2016-10" db="EMBL/GenBank/DDBJ databases">
        <authorList>
            <person name="de Groot N.N."/>
        </authorList>
    </citation>
    <scope>NUCLEOTIDE SEQUENCE [LARGE SCALE GENOMIC DNA]</scope>
    <source>
        <strain evidence="1 2">DSM 29619</strain>
    </source>
</reference>
<gene>
    <name evidence="1" type="ORF">SAMN05421762_0954</name>
</gene>
<evidence type="ECO:0000313" key="1">
    <source>
        <dbReference type="EMBL" id="SFC45285.1"/>
    </source>
</evidence>
<keyword evidence="2" id="KW-1185">Reference proteome</keyword>
<name>A0A1I1JA97_9RHOB</name>
<dbReference type="Proteomes" id="UP000231644">
    <property type="component" value="Unassembled WGS sequence"/>
</dbReference>
<organism evidence="1 2">
    <name type="scientific">Pseudooceanicola nitratireducens</name>
    <dbReference type="NCBI Taxonomy" id="517719"/>
    <lineage>
        <taxon>Bacteria</taxon>
        <taxon>Pseudomonadati</taxon>
        <taxon>Pseudomonadota</taxon>
        <taxon>Alphaproteobacteria</taxon>
        <taxon>Rhodobacterales</taxon>
        <taxon>Paracoccaceae</taxon>
        <taxon>Pseudooceanicola</taxon>
    </lineage>
</organism>
<sequence>MHMVRTLTNEFEQIQRELIAPLPIMTVKEAFAVRTEKFTRVQFETGWNPIRSKILSDHPLELAGRSNPTFVPHGDTAQNEDRLLAWCNVSSRAACFIQIKEMHTDIRFF</sequence>
<dbReference type="AlphaFoldDB" id="A0A1I1JA97"/>
<accession>A0A1I1JA97</accession>
<dbReference type="EMBL" id="FOLX01000001">
    <property type="protein sequence ID" value="SFC45285.1"/>
    <property type="molecule type" value="Genomic_DNA"/>
</dbReference>
<evidence type="ECO:0000313" key="2">
    <source>
        <dbReference type="Proteomes" id="UP000231644"/>
    </source>
</evidence>
<proteinExistence type="predicted"/>